<dbReference type="Proteomes" id="UP001168096">
    <property type="component" value="Unassembled WGS sequence"/>
</dbReference>
<keyword evidence="2" id="KW-1185">Reference proteome</keyword>
<protein>
    <submittedName>
        <fullName evidence="1">Lytic transglycosylase domain-containing protein</fullName>
    </submittedName>
</protein>
<comment type="caution">
    <text evidence="1">The sequence shown here is derived from an EMBL/GenBank/DDBJ whole genome shotgun (WGS) entry which is preliminary data.</text>
</comment>
<name>A0ACC7MGA5_9BURK</name>
<reference evidence="1" key="1">
    <citation type="submission" date="2024-11" db="EMBL/GenBank/DDBJ databases">
        <title>Description of Massilia orientalis sp. nov., isolated from rhizosphere soil of Ageratina adenophora.</title>
        <authorList>
            <person name="Wang Y."/>
        </authorList>
    </citation>
    <scope>NUCLEOTIDE SEQUENCE</scope>
    <source>
        <strain evidence="1">YIM B02787</strain>
    </source>
</reference>
<evidence type="ECO:0000313" key="1">
    <source>
        <dbReference type="EMBL" id="MFJ1471173.1"/>
    </source>
</evidence>
<gene>
    <name evidence="1" type="ORF">QPK29_025925</name>
</gene>
<organism evidence="1 2">
    <name type="scientific">Massilia orientalis</name>
    <dbReference type="NCBI Taxonomy" id="3050128"/>
    <lineage>
        <taxon>Bacteria</taxon>
        <taxon>Pseudomonadati</taxon>
        <taxon>Pseudomonadota</taxon>
        <taxon>Betaproteobacteria</taxon>
        <taxon>Burkholderiales</taxon>
        <taxon>Oxalobacteraceae</taxon>
        <taxon>Telluria group</taxon>
        <taxon>Massilia</taxon>
    </lineage>
</organism>
<dbReference type="EMBL" id="JASNRB020000019">
    <property type="protein sequence ID" value="MFJ1471173.1"/>
    <property type="molecule type" value="Genomic_DNA"/>
</dbReference>
<accession>A0ACC7MGA5</accession>
<proteinExistence type="predicted"/>
<sequence length="856" mass="88552">MADYGDIIEQAGRQFNVDPKLLALVVKRESGGNPGAVSPKGAIGPAQLMPGTAKEMGVADINDPVQNIMAGAKYLSQQLDKYQDVPTALAAYNAGPGAVDKHRGIPPYPETQNYVKGIMSAYQGGQDQESRGMPGLPPVVDDKQSGAPDPFSVLMSKGSQATMPPSAPTSSQHQDADPFTVLMSKTSAPANAAKPEDHWSITNLGAQAGHAFGTSMLGAQQLVGKGLSAIGADGIGDWLQHDAERGVARMDQEVAPYTGQHPVAEFGGKVLGLAVNPINKLVPGAGAESGLASMMWNGAKAGAVAGATTTPVKEGEPFWLTKLQQGATGALGGAVGAPIGATLGSILNSGVKAVTNAYRTVSGTVKNLGADAEQLISNTLAHKGVDPSEVPPEYLAGLRAQVQDALRTGKPVDDKALGRLAQANSLPVPVPMTSGQISRDPMQFAVEQNLRGVHGVGEPITDLLQRQNRALIDNLNALGAKDAPDVVDAGKTALASLRSADDAARARVGAAYDAFRNATGRDLDVPLQGLAQDYARVMDDFGDAVPSAVRRKFEGLGLSGGTQMKTFSIQDAEGLIKNINANYDPKNLVQARALDQLRQSVQRSIQDGAGSSATGGQAAQLAAAARQAAKQRFDLIDQVPLYKAAITGQEPDKVISKYILGGNAADIGVTMKLLGQTDPHAAAAVKGAVLDSIKRNVLNGSTDENGIFSQAALKKIVNDPNSQARLQQVLSPEENATLKRLAEVAENALMAPKSAAVNTSNTTSAAANLVNSTVTGGLSNKALNIGKESKIPVVSGLSRGLLESQRTQRLSDLVNGATNPGVSAPLNSNESHFLADMLRIGGTNAGAGSSARKTTK</sequence>
<evidence type="ECO:0000313" key="2">
    <source>
        <dbReference type="Proteomes" id="UP001168096"/>
    </source>
</evidence>